<dbReference type="Proteomes" id="UP001231924">
    <property type="component" value="Unassembled WGS sequence"/>
</dbReference>
<gene>
    <name evidence="1" type="ORF">QRT03_12920</name>
</gene>
<evidence type="ECO:0008006" key="3">
    <source>
        <dbReference type="Google" id="ProtNLM"/>
    </source>
</evidence>
<proteinExistence type="predicted"/>
<name>A0ABT7M862_9PSEU</name>
<dbReference type="EMBL" id="JASVWF010000002">
    <property type="protein sequence ID" value="MDL5156863.1"/>
    <property type="molecule type" value="Genomic_DNA"/>
</dbReference>
<protein>
    <recommendedName>
        <fullName evidence="3">DUF393 domain-containing protein</fullName>
    </recommendedName>
</protein>
<accession>A0ABT7M862</accession>
<keyword evidence="2" id="KW-1185">Reference proteome</keyword>
<sequence>MPDELVLAFDADCATCRTVAAEARRRVPEMDVLPLRDYRVRAWREEAYGAEPPHAPTLLAVSVGADGTDHVRAWHGPAVALGLVRTLGPRRAAALVGLATTIIRVELRSAASP</sequence>
<evidence type="ECO:0000313" key="2">
    <source>
        <dbReference type="Proteomes" id="UP001231924"/>
    </source>
</evidence>
<comment type="caution">
    <text evidence="1">The sequence shown here is derived from an EMBL/GenBank/DDBJ whole genome shotgun (WGS) entry which is preliminary data.</text>
</comment>
<organism evidence="1 2">
    <name type="scientific">Actinomycetospora termitidis</name>
    <dbReference type="NCBI Taxonomy" id="3053470"/>
    <lineage>
        <taxon>Bacteria</taxon>
        <taxon>Bacillati</taxon>
        <taxon>Actinomycetota</taxon>
        <taxon>Actinomycetes</taxon>
        <taxon>Pseudonocardiales</taxon>
        <taxon>Pseudonocardiaceae</taxon>
        <taxon>Actinomycetospora</taxon>
    </lineage>
</organism>
<evidence type="ECO:0000313" key="1">
    <source>
        <dbReference type="EMBL" id="MDL5156863.1"/>
    </source>
</evidence>
<dbReference type="RefSeq" id="WP_286053229.1">
    <property type="nucleotide sequence ID" value="NZ_JASVWF010000002.1"/>
</dbReference>
<reference evidence="1 2" key="1">
    <citation type="submission" date="2023-06" db="EMBL/GenBank/DDBJ databases">
        <title>Actinomycetospora Odt1-22.</title>
        <authorList>
            <person name="Supong K."/>
        </authorList>
    </citation>
    <scope>NUCLEOTIDE SEQUENCE [LARGE SCALE GENOMIC DNA]</scope>
    <source>
        <strain evidence="1 2">Odt1-22</strain>
    </source>
</reference>